<reference evidence="2" key="1">
    <citation type="submission" date="2017-02" db="UniProtKB">
        <authorList>
            <consortium name="WormBaseParasite"/>
        </authorList>
    </citation>
    <scope>IDENTIFICATION</scope>
</reference>
<name>A0A0M3I2N0_ASCLU</name>
<dbReference type="Proteomes" id="UP000036681">
    <property type="component" value="Unplaced"/>
</dbReference>
<evidence type="ECO:0000313" key="2">
    <source>
        <dbReference type="WBParaSite" id="ALUE_0001078001-mRNA-1"/>
    </source>
</evidence>
<proteinExistence type="predicted"/>
<dbReference type="WBParaSite" id="ALUE_0001078001-mRNA-1">
    <property type="protein sequence ID" value="ALUE_0001078001-mRNA-1"/>
    <property type="gene ID" value="ALUE_0001078001"/>
</dbReference>
<protein>
    <submittedName>
        <fullName evidence="2">Fibrous sheath-interacting protein 1</fullName>
    </submittedName>
</protein>
<evidence type="ECO:0000313" key="1">
    <source>
        <dbReference type="Proteomes" id="UP000036681"/>
    </source>
</evidence>
<organism evidence="1 2">
    <name type="scientific">Ascaris lumbricoides</name>
    <name type="common">Giant roundworm</name>
    <dbReference type="NCBI Taxonomy" id="6252"/>
    <lineage>
        <taxon>Eukaryota</taxon>
        <taxon>Metazoa</taxon>
        <taxon>Ecdysozoa</taxon>
        <taxon>Nematoda</taxon>
        <taxon>Chromadorea</taxon>
        <taxon>Rhabditida</taxon>
        <taxon>Spirurina</taxon>
        <taxon>Ascaridomorpha</taxon>
        <taxon>Ascaridoidea</taxon>
        <taxon>Ascarididae</taxon>
        <taxon>Ascaris</taxon>
    </lineage>
</organism>
<sequence length="207" mass="23886">EIFSGRIGIEAKKNRRARTAKLVAGARRKREVLVEEAPIDDDSIDEQLAELSDNQLALLANIVQQKLDQYDPNVPLESYRIVELPDEMFVNQLNDEDEEEMLVPTRPRRSELFDEPVIVIPEEELQNMIDEEEEVNNQPQIVMLPQESTEDEIEKIVPVSEDVLDELELHEIEKIVPVSEDVLDELELRERIAELANILNERANRAL</sequence>
<dbReference type="AlphaFoldDB" id="A0A0M3I2N0"/>
<accession>A0A0M3I2N0</accession>
<keyword evidence="1" id="KW-1185">Reference proteome</keyword>